<dbReference type="RefSeq" id="WP_108996914.1">
    <property type="nucleotide sequence ID" value="NZ_QEEX01000001.1"/>
</dbReference>
<dbReference type="InterPro" id="IPR043132">
    <property type="entry name" value="BCAT-like_C"/>
</dbReference>
<dbReference type="Proteomes" id="UP000244978">
    <property type="component" value="Unassembled WGS sequence"/>
</dbReference>
<name>A0A2U1SZ15_9MICO</name>
<comment type="caution">
    <text evidence="1">The sequence shown here is derived from an EMBL/GenBank/DDBJ whole genome shotgun (WGS) entry which is preliminary data.</text>
</comment>
<keyword evidence="2" id="KW-1185">Reference proteome</keyword>
<gene>
    <name evidence="1" type="ORF">DF220_02755</name>
</gene>
<protein>
    <recommendedName>
        <fullName evidence="3">Aminotransferase class IV</fullName>
    </recommendedName>
</protein>
<evidence type="ECO:0000313" key="1">
    <source>
        <dbReference type="EMBL" id="PWB96870.1"/>
    </source>
</evidence>
<proteinExistence type="predicted"/>
<dbReference type="InterPro" id="IPR036038">
    <property type="entry name" value="Aminotransferase-like"/>
</dbReference>
<dbReference type="AlphaFoldDB" id="A0A2U1SZ15"/>
<evidence type="ECO:0000313" key="2">
    <source>
        <dbReference type="Proteomes" id="UP000244978"/>
    </source>
</evidence>
<reference evidence="2" key="1">
    <citation type="submission" date="2018-04" db="EMBL/GenBank/DDBJ databases">
        <authorList>
            <person name="Liu S."/>
            <person name="Wang Z."/>
            <person name="Li J."/>
        </authorList>
    </citation>
    <scope>NUCLEOTIDE SEQUENCE [LARGE SCALE GENOMIC DNA]</scope>
    <source>
        <strain evidence="2">S1194</strain>
    </source>
</reference>
<dbReference type="Pfam" id="PF01063">
    <property type="entry name" value="Aminotran_4"/>
    <property type="match status" value="1"/>
</dbReference>
<dbReference type="Gene3D" id="3.20.10.10">
    <property type="entry name" value="D-amino Acid Aminotransferase, subunit A, domain 2"/>
    <property type="match status" value="1"/>
</dbReference>
<sequence length="271" mass="28837">MSAQPSLLWSGDRLVADDRPGELAPLVVADSWLVVDGRARALSLHRERFVSSVSTVAGDGAADAAAAVWESALAELPPRGAWFPRVELRGTGADRTFRVLVRPAPTLTRSVTLTTFEGDDPRTTPSIKGASLEALEALRAQARADSGADDIVLLSPLGHIAEGAATALMWWRGDILCQPAEEIERVDSVTARSITALATALGVSLSWETTTPGELDGLEVWAVNALHGPRIVKRWVDGPPLAELPGRLALWSKRLDTLRAALAPAPELTTP</sequence>
<dbReference type="EMBL" id="QEEX01000001">
    <property type="protein sequence ID" value="PWB96870.1"/>
    <property type="molecule type" value="Genomic_DNA"/>
</dbReference>
<dbReference type="GO" id="GO:0003824">
    <property type="term" value="F:catalytic activity"/>
    <property type="evidence" value="ECO:0007669"/>
    <property type="project" value="InterPro"/>
</dbReference>
<evidence type="ECO:0008006" key="3">
    <source>
        <dbReference type="Google" id="ProtNLM"/>
    </source>
</evidence>
<dbReference type="InterPro" id="IPR001544">
    <property type="entry name" value="Aminotrans_IV"/>
</dbReference>
<accession>A0A2U1SZ15</accession>
<organism evidence="1 2">
    <name type="scientific">Homoserinimonas hongtaonis</name>
    <dbReference type="NCBI Taxonomy" id="2079791"/>
    <lineage>
        <taxon>Bacteria</taxon>
        <taxon>Bacillati</taxon>
        <taxon>Actinomycetota</taxon>
        <taxon>Actinomycetes</taxon>
        <taxon>Micrococcales</taxon>
        <taxon>Microbacteriaceae</taxon>
        <taxon>Homoserinimonas</taxon>
    </lineage>
</organism>
<dbReference type="SUPFAM" id="SSF56752">
    <property type="entry name" value="D-aminoacid aminotransferase-like PLP-dependent enzymes"/>
    <property type="match status" value="1"/>
</dbReference>